<reference evidence="2 3" key="1">
    <citation type="journal article" date="2014" name="Nature">
        <title>The genome of the recently domesticated crop plant sugar beet (Beta vulgaris).</title>
        <authorList>
            <person name="Dohm J.C."/>
            <person name="Minoche A.E."/>
            <person name="Holtgrawe D."/>
            <person name="Capella-Gutierrez S."/>
            <person name="Zakrzewski F."/>
            <person name="Tafer H."/>
            <person name="Rupp O."/>
            <person name="Sorensen T.R."/>
            <person name="Stracke R."/>
            <person name="Reinhardt R."/>
            <person name="Goesmann A."/>
            <person name="Kraft T."/>
            <person name="Schulz B."/>
            <person name="Stadler P.F."/>
            <person name="Schmidt T."/>
            <person name="Gabaldon T."/>
            <person name="Lehrach H."/>
            <person name="Weisshaar B."/>
            <person name="Himmelbauer H."/>
        </authorList>
    </citation>
    <scope>NUCLEOTIDE SEQUENCE [LARGE SCALE GENOMIC DNA]</scope>
    <source>
        <tissue evidence="2">Taproot</tissue>
    </source>
</reference>
<dbReference type="EMBL" id="KQ090362">
    <property type="protein sequence ID" value="KMS96757.1"/>
    <property type="molecule type" value="Genomic_DNA"/>
</dbReference>
<proteinExistence type="predicted"/>
<evidence type="ECO:0000313" key="2">
    <source>
        <dbReference type="EMBL" id="KMS96757.1"/>
    </source>
</evidence>
<protein>
    <submittedName>
        <fullName evidence="2">Uncharacterized protein</fullName>
    </submittedName>
</protein>
<accession>A0A7G2RMB1</accession>
<name>A0A7G2RMB1_BETVV</name>
<evidence type="ECO:0000313" key="3">
    <source>
        <dbReference type="Proteomes" id="UP000035740"/>
    </source>
</evidence>
<comment type="caution">
    <text evidence="2">The sequence shown here is derived from an EMBL/GenBank/DDBJ whole genome shotgun (WGS) entry which is preliminary data.</text>
</comment>
<keyword evidence="3" id="KW-1185">Reference proteome</keyword>
<gene>
    <name evidence="2" type="ORF">BVRB_8g200610</name>
</gene>
<dbReference type="Gramene" id="KMS96757">
    <property type="protein sequence ID" value="KMS96757"/>
    <property type="gene ID" value="BVRB_8g200610"/>
</dbReference>
<dbReference type="AlphaFoldDB" id="A0A7G2RMB1"/>
<sequence length="69" mass="7813">MLQKIAKREKTHKTSSIRRKFYLSVSMLSSLDWMSLVSDKVSLRFFPGPDSTSPSDVNVKPPDAEDDPN</sequence>
<dbReference type="Proteomes" id="UP000035740">
    <property type="component" value="Unassembled WGS sequence"/>
</dbReference>
<feature type="region of interest" description="Disordered" evidence="1">
    <location>
        <begin position="47"/>
        <end position="69"/>
    </location>
</feature>
<evidence type="ECO:0000256" key="1">
    <source>
        <dbReference type="SAM" id="MobiDB-lite"/>
    </source>
</evidence>
<organism evidence="2 3">
    <name type="scientific">Beta vulgaris subsp. vulgaris</name>
    <name type="common">Beet</name>
    <dbReference type="NCBI Taxonomy" id="3555"/>
    <lineage>
        <taxon>Eukaryota</taxon>
        <taxon>Viridiplantae</taxon>
        <taxon>Streptophyta</taxon>
        <taxon>Embryophyta</taxon>
        <taxon>Tracheophyta</taxon>
        <taxon>Spermatophyta</taxon>
        <taxon>Magnoliopsida</taxon>
        <taxon>eudicotyledons</taxon>
        <taxon>Gunneridae</taxon>
        <taxon>Pentapetalae</taxon>
        <taxon>Caryophyllales</taxon>
        <taxon>Chenopodiaceae</taxon>
        <taxon>Betoideae</taxon>
        <taxon>Beta</taxon>
    </lineage>
</organism>